<dbReference type="Proteomes" id="UP000663834">
    <property type="component" value="Unassembled WGS sequence"/>
</dbReference>
<evidence type="ECO:0000256" key="1">
    <source>
        <dbReference type="ARBA" id="ARBA00004141"/>
    </source>
</evidence>
<comment type="caution">
    <text evidence="9">The sequence shown here is derived from an EMBL/GenBank/DDBJ whole genome shotgun (WGS) entry which is preliminary data.</text>
</comment>
<reference evidence="9" key="1">
    <citation type="submission" date="2021-02" db="EMBL/GenBank/DDBJ databases">
        <authorList>
            <person name="Nowell W R."/>
        </authorList>
    </citation>
    <scope>NUCLEOTIDE SEQUENCE</scope>
</reference>
<dbReference type="InterPro" id="IPR006153">
    <property type="entry name" value="Cation/H_exchanger_TM"/>
</dbReference>
<dbReference type="GO" id="GO:0015297">
    <property type="term" value="F:antiporter activity"/>
    <property type="evidence" value="ECO:0007669"/>
    <property type="project" value="InterPro"/>
</dbReference>
<feature type="transmembrane region" description="Helical" evidence="7">
    <location>
        <begin position="292"/>
        <end position="312"/>
    </location>
</feature>
<dbReference type="EMBL" id="CAJNOV010000530">
    <property type="protein sequence ID" value="CAF1026749.1"/>
    <property type="molecule type" value="Genomic_DNA"/>
</dbReference>
<feature type="transmembrane region" description="Helical" evidence="7">
    <location>
        <begin position="384"/>
        <end position="412"/>
    </location>
</feature>
<keyword evidence="4 7" id="KW-1133">Transmembrane helix</keyword>
<evidence type="ECO:0000259" key="8">
    <source>
        <dbReference type="Pfam" id="PF00999"/>
    </source>
</evidence>
<comment type="subcellular location">
    <subcellularLocation>
        <location evidence="1">Membrane</location>
        <topology evidence="1">Multi-pass membrane protein</topology>
    </subcellularLocation>
</comment>
<keyword evidence="2" id="KW-0813">Transport</keyword>
<name>A0A814ISW0_9BILA</name>
<evidence type="ECO:0000256" key="4">
    <source>
        <dbReference type="ARBA" id="ARBA00022989"/>
    </source>
</evidence>
<dbReference type="OrthoDB" id="2687058at2759"/>
<dbReference type="AlphaFoldDB" id="A0A814ISW0"/>
<feature type="transmembrane region" description="Helical" evidence="7">
    <location>
        <begin position="12"/>
        <end position="31"/>
    </location>
</feature>
<feature type="transmembrane region" description="Helical" evidence="7">
    <location>
        <begin position="142"/>
        <end position="163"/>
    </location>
</feature>
<dbReference type="GO" id="GO:0016020">
    <property type="term" value="C:membrane"/>
    <property type="evidence" value="ECO:0007669"/>
    <property type="project" value="UniProtKB-SubCell"/>
</dbReference>
<dbReference type="Gene3D" id="1.20.1530.20">
    <property type="match status" value="1"/>
</dbReference>
<feature type="transmembrane region" description="Helical" evidence="7">
    <location>
        <begin position="107"/>
        <end position="130"/>
    </location>
</feature>
<evidence type="ECO:0000256" key="2">
    <source>
        <dbReference type="ARBA" id="ARBA00022448"/>
    </source>
</evidence>
<feature type="transmembrane region" description="Helical" evidence="7">
    <location>
        <begin position="175"/>
        <end position="195"/>
    </location>
</feature>
<protein>
    <recommendedName>
        <fullName evidence="8">Cation/H+ exchanger transmembrane domain-containing protein</fullName>
    </recommendedName>
</protein>
<keyword evidence="6 7" id="KW-0472">Membrane</keyword>
<dbReference type="GO" id="GO:1902600">
    <property type="term" value="P:proton transmembrane transport"/>
    <property type="evidence" value="ECO:0007669"/>
    <property type="project" value="InterPro"/>
</dbReference>
<feature type="domain" description="Cation/H+ exchanger transmembrane" evidence="8">
    <location>
        <begin position="23"/>
        <end position="408"/>
    </location>
</feature>
<sequence length="519" mass="57416">MVTLFENPHESSLAMFLLQVFITLIVCKILAKLLSFIRQPQVIGQIIAGIIFGPSILGHTKGWTDAIWPTSSLKIFQLIANLGLIFFMFFLGLELDLQQIKANWKVTIPVACVSIIFPVGIGCAVALWFYQMNEGIETSKTAFILFIASGFGFSAFPVLATLLNSMNLLSEPIGIQTISLAAVEDIVVWVVLAVASAFSSGGSALQGLYTLLLTLAFIVIMFIVIRPIFGWAHGYYLRRENDCNVYIVVGCFLLLLIASFTTEVMGIHAFFGAFVAGLCIPRKGELVEFLSIRIELIIVEFFLPLYFANSGLKTKLNLLNTGRSWWTLLVLIILASAAKIIPVTLATKLCTRKPWNYCASMGVLMNTRGIVQLVVLNIGVQLKVISPVIFAMFVLMATVLTFITSPILYLLYQRNTTSKLIEESNAANDLSMTAQGENNVEKAKEDITVITVPENGVVSPSELSTGQVTINTKNASSQSLRNHLAHRRSSPRIMYDADGNRWELRDHESPRRPSRMTLF</sequence>
<dbReference type="InterPro" id="IPR050794">
    <property type="entry name" value="CPA2_transporter"/>
</dbReference>
<dbReference type="PANTHER" id="PTHR32468">
    <property type="entry name" value="CATION/H + ANTIPORTER"/>
    <property type="match status" value="1"/>
</dbReference>
<keyword evidence="3 7" id="KW-0812">Transmembrane</keyword>
<evidence type="ECO:0000313" key="10">
    <source>
        <dbReference type="EMBL" id="CAF1283536.1"/>
    </source>
</evidence>
<feature type="transmembrane region" description="Helical" evidence="7">
    <location>
        <begin position="324"/>
        <end position="345"/>
    </location>
</feature>
<evidence type="ECO:0000256" key="7">
    <source>
        <dbReference type="SAM" id="Phobius"/>
    </source>
</evidence>
<accession>A0A814ISW0</accession>
<feature type="transmembrane region" description="Helical" evidence="7">
    <location>
        <begin position="43"/>
        <end position="63"/>
    </location>
</feature>
<dbReference type="Pfam" id="PF00999">
    <property type="entry name" value="Na_H_Exchanger"/>
    <property type="match status" value="1"/>
</dbReference>
<dbReference type="EMBL" id="CAJNOW010000582">
    <property type="protein sequence ID" value="CAF1283536.1"/>
    <property type="molecule type" value="Genomic_DNA"/>
</dbReference>
<evidence type="ECO:0000256" key="3">
    <source>
        <dbReference type="ARBA" id="ARBA00022692"/>
    </source>
</evidence>
<dbReference type="Proteomes" id="UP000663855">
    <property type="component" value="Unassembled WGS sequence"/>
</dbReference>
<feature type="transmembrane region" description="Helical" evidence="7">
    <location>
        <begin position="75"/>
        <end position="95"/>
    </location>
</feature>
<organism evidence="9 11">
    <name type="scientific">Rotaria magnacalcarata</name>
    <dbReference type="NCBI Taxonomy" id="392030"/>
    <lineage>
        <taxon>Eukaryota</taxon>
        <taxon>Metazoa</taxon>
        <taxon>Spiralia</taxon>
        <taxon>Gnathifera</taxon>
        <taxon>Rotifera</taxon>
        <taxon>Eurotatoria</taxon>
        <taxon>Bdelloidea</taxon>
        <taxon>Philodinida</taxon>
        <taxon>Philodinidae</taxon>
        <taxon>Rotaria</taxon>
    </lineage>
</organism>
<evidence type="ECO:0000313" key="9">
    <source>
        <dbReference type="EMBL" id="CAF1026749.1"/>
    </source>
</evidence>
<dbReference type="InterPro" id="IPR038770">
    <property type="entry name" value="Na+/solute_symporter_sf"/>
</dbReference>
<evidence type="ECO:0000313" key="11">
    <source>
        <dbReference type="Proteomes" id="UP000663855"/>
    </source>
</evidence>
<feature type="transmembrane region" description="Helical" evidence="7">
    <location>
        <begin position="207"/>
        <end position="229"/>
    </location>
</feature>
<evidence type="ECO:0000256" key="5">
    <source>
        <dbReference type="ARBA" id="ARBA00023065"/>
    </source>
</evidence>
<gene>
    <name evidence="9" type="ORF">CJN711_LOCUS3593</name>
    <name evidence="10" type="ORF">KQP761_LOCUS3905</name>
</gene>
<proteinExistence type="predicted"/>
<evidence type="ECO:0000256" key="6">
    <source>
        <dbReference type="ARBA" id="ARBA00023136"/>
    </source>
</evidence>
<dbReference type="PANTHER" id="PTHR32468:SF0">
    <property type="entry name" value="K(+)_H(+) ANTIPORTER 1"/>
    <property type="match status" value="1"/>
</dbReference>
<keyword evidence="5" id="KW-0406">Ion transport</keyword>
<feature type="transmembrane region" description="Helical" evidence="7">
    <location>
        <begin position="241"/>
        <end position="258"/>
    </location>
</feature>